<accession>A0A3Q7MRX2</accession>
<evidence type="ECO:0000259" key="17">
    <source>
        <dbReference type="PROSITE" id="PS50234"/>
    </source>
</evidence>
<evidence type="ECO:0000256" key="2">
    <source>
        <dbReference type="ARBA" id="ARBA00008054"/>
    </source>
</evidence>
<dbReference type="GO" id="GO:0009897">
    <property type="term" value="C:external side of plasma membrane"/>
    <property type="evidence" value="ECO:0007669"/>
    <property type="project" value="TreeGrafter"/>
</dbReference>
<feature type="chain" id="PRO_5018377303" evidence="16">
    <location>
        <begin position="18"/>
        <end position="1036"/>
    </location>
</feature>
<keyword evidence="7" id="KW-0106">Calcium</keyword>
<keyword evidence="9 16" id="KW-1133">Transmembrane helix</keyword>
<dbReference type="Gene3D" id="2.60.40.1530">
    <property type="entry name" value="ntegrin, alpha v. Chain A, domain 4"/>
    <property type="match status" value="1"/>
</dbReference>
<dbReference type="PANTHER" id="PTHR23220:SF130">
    <property type="entry name" value="INTEGRIN ALPHA-M"/>
    <property type="match status" value="1"/>
</dbReference>
<dbReference type="Pfam" id="PF21520">
    <property type="entry name" value="ITGAX-like_Ig_3"/>
    <property type="match status" value="1"/>
</dbReference>
<dbReference type="Pfam" id="PF20805">
    <property type="entry name" value="Integrin_A_Ig_2"/>
    <property type="match status" value="1"/>
</dbReference>
<dbReference type="Gene3D" id="2.130.10.130">
    <property type="entry name" value="Integrin alpha, N-terminal"/>
    <property type="match status" value="2"/>
</dbReference>
<dbReference type="InterPro" id="IPR028994">
    <property type="entry name" value="Integrin_alpha_N"/>
</dbReference>
<dbReference type="GO" id="GO:0007160">
    <property type="term" value="P:cell-matrix adhesion"/>
    <property type="evidence" value="ECO:0007669"/>
    <property type="project" value="TreeGrafter"/>
</dbReference>
<dbReference type="SUPFAM" id="SSF53300">
    <property type="entry name" value="vWA-like"/>
    <property type="match status" value="1"/>
</dbReference>
<dbReference type="Gene3D" id="2.60.40.1510">
    <property type="entry name" value="ntegrin, alpha v. Chain A, domain 3"/>
    <property type="match status" value="1"/>
</dbReference>
<dbReference type="Gene3D" id="2.60.40.1460">
    <property type="entry name" value="Integrin domains. Chain A, domain 2"/>
    <property type="match status" value="1"/>
</dbReference>
<dbReference type="GO" id="GO:0033627">
    <property type="term" value="P:cell adhesion mediated by integrin"/>
    <property type="evidence" value="ECO:0007669"/>
    <property type="project" value="TreeGrafter"/>
</dbReference>
<evidence type="ECO:0000256" key="13">
    <source>
        <dbReference type="ARBA" id="ARBA00023170"/>
    </source>
</evidence>
<reference key="1">
    <citation type="submission" date="2019-01" db="UniProtKB">
        <authorList>
            <consortium name="RefSeq"/>
        </authorList>
    </citation>
    <scope>IDENTIFICATION</scope>
</reference>
<evidence type="ECO:0000313" key="18">
    <source>
        <dbReference type="Proteomes" id="UP000286641"/>
    </source>
</evidence>
<dbReference type="GO" id="GO:0046872">
    <property type="term" value="F:metal ion binding"/>
    <property type="evidence" value="ECO:0007669"/>
    <property type="project" value="UniProtKB-KW"/>
</dbReference>
<evidence type="ECO:0000256" key="4">
    <source>
        <dbReference type="ARBA" id="ARBA00022723"/>
    </source>
</evidence>
<dbReference type="GO" id="GO:0005178">
    <property type="term" value="F:integrin binding"/>
    <property type="evidence" value="ECO:0007669"/>
    <property type="project" value="TreeGrafter"/>
</dbReference>
<keyword evidence="13 16" id="KW-0675">Receptor</keyword>
<keyword evidence="12" id="KW-1015">Disulfide bond</keyword>
<dbReference type="InterPro" id="IPR013649">
    <property type="entry name" value="Integrin_alpha_Ig-like_1"/>
</dbReference>
<dbReference type="Gene3D" id="1.20.5.930">
    <property type="entry name" value="Bicelle-embedded integrin alpha(iib) transmembrane segment"/>
    <property type="match status" value="1"/>
</dbReference>
<comment type="subcellular location">
    <subcellularLocation>
        <location evidence="1 16">Membrane</location>
        <topology evidence="1 16">Single-pass type I membrane protein</topology>
    </subcellularLocation>
</comment>
<keyword evidence="3 16" id="KW-0812">Transmembrane</keyword>
<dbReference type="CDD" id="cd01469">
    <property type="entry name" value="vWA_integrins_alpha_subunit"/>
    <property type="match status" value="1"/>
</dbReference>
<keyword evidence="5 16" id="KW-0732">Signal</keyword>
<dbReference type="Proteomes" id="UP000286641">
    <property type="component" value="Unplaced"/>
</dbReference>
<keyword evidence="11 16" id="KW-0472">Membrane</keyword>
<dbReference type="PROSITE" id="PS50234">
    <property type="entry name" value="VWFA"/>
    <property type="match status" value="1"/>
</dbReference>
<dbReference type="InterPro" id="IPR048285">
    <property type="entry name" value="Integrin_alpha_Ig-like_2"/>
</dbReference>
<feature type="domain" description="VWFA" evidence="17">
    <location>
        <begin position="151"/>
        <end position="329"/>
    </location>
</feature>
<reference evidence="19" key="2">
    <citation type="submission" date="2025-08" db="UniProtKB">
        <authorList>
            <consortium name="RefSeq"/>
        </authorList>
    </citation>
    <scope>IDENTIFICATION</scope>
    <source>
        <tissue evidence="19">Blood</tissue>
    </source>
</reference>
<keyword evidence="14" id="KW-0325">Glycoprotein</keyword>
<evidence type="ECO:0000256" key="8">
    <source>
        <dbReference type="ARBA" id="ARBA00022889"/>
    </source>
</evidence>
<keyword evidence="18" id="KW-1185">Reference proteome</keyword>
<comment type="similarity">
    <text evidence="2 16">Belongs to the integrin alpha chain family.</text>
</comment>
<sequence>MTHRILLLTALVLLSDGFNLETEKATIFQDNARSFGHSVVQLEGSRFVVGAPQEIRAANQTGGLYQCDYSTGKCESMHLQVPLEAVNMSLGLSLAFATSPFRLLACGPTVHQTCKENTYVNGLCFLFGPNLWQQPQTFPEKLRECPRQDSDIVFLIDGSGSIIPSDFQRMKNFVSTVMNRFKKSKTLFSLMQFSEEFQTHFTFNQFKKNPNPEFLVKSIQQLYGKTHTATGIRKVVRQLFHSSSGARENALKILVVITDGEKFGDPLDYKDVIPEADREGIIRYVIGVGDAFNSPKNREELNTIASKPPRDHVFRVNNFEALKTIQNQLQEKIFAIEGTQTGSTSSFEHEMSQEGFSAAITANGLLLGAVGSFDWAGGAFLHVSKDKFTFINTTRVDSDMNDAYLGYAAEVILRSRVQNLVLGAPRYQHTGLVVIFRENAGTWETNALIKGSQWIQGSQVSPGLQYFGQSLSGGRDLTMDGLVDLAIGAQGHVLLLRSQPVLRLEVTMEFTPKEVARNVFECHEKVERGQTAGEVRVCLRVHKKTRDRLREGEIQSNVTYDLALDPRLPHPRVVFDETKNSTRRQTRILKLNQECETLKLLLVYCVEDSVNPIILHFNFSLVGEPIPSFKNLQPVLAVDAQRHFTALFPFEQNCGSDSICHDDLSITFTFMGLDTLVVGGPRDFNVTLTVRNQGEDSYRTQVTVFYPPGLSYRRVSVAQKQLSWRRWRLTCEADDSISGPEGLKNSSCSINHPIFPNSSEVTFNITFGVESDASFGNRLLLKASVTSENNTTRTNKTEFQLELPVKYTVFVVVTSHEVSTKYLNFIAEEKTSHTIEHKYEFNNLGQRSLPISVVFWVPIKLNQVTVWDNPQVTFSKNLSSTCHTKEREPPLSDFLVELKKTPVVNCSIALCQRIQCDIVSFGIQEKVNITLQGKLSFDWYIKTSTNYLQVVSTAEVLFDNLKFALLPGQEAFLRAQTETKVEPSEVHNPLPLIVGSSVGGLVVLALITAGLYKLGFFKRQYKDMMSEAGPDAAQPQ</sequence>
<dbReference type="AlphaFoldDB" id="A0A3Q7MRX2"/>
<feature type="repeat" description="FG-GAP" evidence="15">
    <location>
        <begin position="340"/>
        <end position="391"/>
    </location>
</feature>
<dbReference type="InterPro" id="IPR013519">
    <property type="entry name" value="Int_alpha_beta-p"/>
</dbReference>
<dbReference type="Pfam" id="PF00357">
    <property type="entry name" value="Integrin_alpha"/>
    <property type="match status" value="1"/>
</dbReference>
<organism evidence="18 19">
    <name type="scientific">Callorhinus ursinus</name>
    <name type="common">Northern fur seal</name>
    <dbReference type="NCBI Taxonomy" id="34884"/>
    <lineage>
        <taxon>Eukaryota</taxon>
        <taxon>Metazoa</taxon>
        <taxon>Chordata</taxon>
        <taxon>Craniata</taxon>
        <taxon>Vertebrata</taxon>
        <taxon>Euteleostomi</taxon>
        <taxon>Mammalia</taxon>
        <taxon>Eutheria</taxon>
        <taxon>Laurasiatheria</taxon>
        <taxon>Carnivora</taxon>
        <taxon>Caniformia</taxon>
        <taxon>Pinnipedia</taxon>
        <taxon>Otariidae</taxon>
        <taxon>Callorhinus</taxon>
    </lineage>
</organism>
<evidence type="ECO:0000256" key="15">
    <source>
        <dbReference type="PROSITE-ProRule" id="PRU00803"/>
    </source>
</evidence>
<dbReference type="InterPro" id="IPR018184">
    <property type="entry name" value="Integrin_alpha_C_CS"/>
</dbReference>
<dbReference type="PANTHER" id="PTHR23220">
    <property type="entry name" value="INTEGRIN ALPHA"/>
    <property type="match status" value="1"/>
</dbReference>
<dbReference type="SUPFAM" id="SSF69179">
    <property type="entry name" value="Integrin domains"/>
    <property type="match status" value="3"/>
</dbReference>
<dbReference type="SUPFAM" id="SSF69318">
    <property type="entry name" value="Integrin alpha N-terminal domain"/>
    <property type="match status" value="1"/>
</dbReference>
<dbReference type="InterPro" id="IPR002035">
    <property type="entry name" value="VWF_A"/>
</dbReference>
<evidence type="ECO:0000256" key="1">
    <source>
        <dbReference type="ARBA" id="ARBA00004479"/>
    </source>
</evidence>
<evidence type="ECO:0000256" key="6">
    <source>
        <dbReference type="ARBA" id="ARBA00022737"/>
    </source>
</evidence>
<evidence type="ECO:0000256" key="16">
    <source>
        <dbReference type="RuleBase" id="RU003762"/>
    </source>
</evidence>
<keyword evidence="10 16" id="KW-0401">Integrin</keyword>
<dbReference type="PRINTS" id="PR01185">
    <property type="entry name" value="INTEGRINA"/>
</dbReference>
<evidence type="ECO:0000256" key="12">
    <source>
        <dbReference type="ARBA" id="ARBA00023157"/>
    </source>
</evidence>
<keyword evidence="8 16" id="KW-0130">Cell adhesion</keyword>
<feature type="signal peptide" evidence="16">
    <location>
        <begin position="1"/>
        <end position="17"/>
    </location>
</feature>
<dbReference type="GO" id="GO:0008305">
    <property type="term" value="C:integrin complex"/>
    <property type="evidence" value="ECO:0007669"/>
    <property type="project" value="InterPro"/>
</dbReference>
<dbReference type="SMART" id="SM00327">
    <property type="entry name" value="VWA"/>
    <property type="match status" value="1"/>
</dbReference>
<dbReference type="PRINTS" id="PR00453">
    <property type="entry name" value="VWFADOMAIN"/>
</dbReference>
<dbReference type="PROSITE" id="PS51470">
    <property type="entry name" value="FG_GAP"/>
    <property type="match status" value="3"/>
</dbReference>
<dbReference type="FunFam" id="2.60.40.1460:FF:000001">
    <property type="entry name" value="Integrin, alpha V"/>
    <property type="match status" value="1"/>
</dbReference>
<evidence type="ECO:0000256" key="3">
    <source>
        <dbReference type="ARBA" id="ARBA00022692"/>
    </source>
</evidence>
<evidence type="ECO:0000256" key="7">
    <source>
        <dbReference type="ARBA" id="ARBA00022837"/>
    </source>
</evidence>
<evidence type="ECO:0000256" key="10">
    <source>
        <dbReference type="ARBA" id="ARBA00023037"/>
    </source>
</evidence>
<protein>
    <submittedName>
        <fullName evidence="19">Integrin alpha-M-like isoform X8</fullName>
    </submittedName>
</protein>
<feature type="repeat" description="FG-GAP" evidence="15">
    <location>
        <begin position="453"/>
        <end position="513"/>
    </location>
</feature>
<dbReference type="Pfam" id="PF08441">
    <property type="entry name" value="Integrin_A_Ig_1"/>
    <property type="match status" value="1"/>
</dbReference>
<evidence type="ECO:0000256" key="5">
    <source>
        <dbReference type="ARBA" id="ARBA00022729"/>
    </source>
</evidence>
<dbReference type="GO" id="GO:0098609">
    <property type="term" value="P:cell-cell adhesion"/>
    <property type="evidence" value="ECO:0007669"/>
    <property type="project" value="TreeGrafter"/>
</dbReference>
<feature type="repeat" description="FG-GAP" evidence="15">
    <location>
        <begin position="21"/>
        <end position="76"/>
    </location>
</feature>
<dbReference type="InterPro" id="IPR036465">
    <property type="entry name" value="vWFA_dom_sf"/>
</dbReference>
<evidence type="ECO:0000256" key="11">
    <source>
        <dbReference type="ARBA" id="ARBA00023136"/>
    </source>
</evidence>
<dbReference type="GO" id="GO:0007229">
    <property type="term" value="P:integrin-mediated signaling pathway"/>
    <property type="evidence" value="ECO:0007669"/>
    <property type="project" value="UniProtKB-KW"/>
</dbReference>
<gene>
    <name evidence="19" type="primary">LOC112810381</name>
</gene>
<dbReference type="RefSeq" id="XP_025709757.1">
    <property type="nucleotide sequence ID" value="XM_025853972.1"/>
</dbReference>
<dbReference type="Pfam" id="PF00092">
    <property type="entry name" value="VWA"/>
    <property type="match status" value="1"/>
</dbReference>
<dbReference type="InterPro" id="IPR000413">
    <property type="entry name" value="Integrin_alpha"/>
</dbReference>
<dbReference type="Gene3D" id="3.40.50.410">
    <property type="entry name" value="von Willebrand factor, type A domain"/>
    <property type="match status" value="1"/>
</dbReference>
<evidence type="ECO:0000313" key="19">
    <source>
        <dbReference type="RefSeq" id="XP_025709757.1"/>
    </source>
</evidence>
<evidence type="ECO:0000256" key="14">
    <source>
        <dbReference type="ARBA" id="ARBA00023180"/>
    </source>
</evidence>
<dbReference type="InterPro" id="IPR048633">
    <property type="entry name" value="ITGAX-like_Ig_3"/>
</dbReference>
<dbReference type="GeneID" id="112810381"/>
<dbReference type="FunFam" id="1.20.5.930:FF:000004">
    <property type="entry name" value="Integrin subunit alpha M"/>
    <property type="match status" value="1"/>
</dbReference>
<keyword evidence="4" id="KW-0479">Metal-binding</keyword>
<keyword evidence="6" id="KW-0677">Repeat</keyword>
<dbReference type="PROSITE" id="PS00242">
    <property type="entry name" value="INTEGRIN_ALPHA"/>
    <property type="match status" value="1"/>
</dbReference>
<dbReference type="InterPro" id="IPR032695">
    <property type="entry name" value="Integrin_dom_sf"/>
</dbReference>
<dbReference type="FunFam" id="3.40.50.410:FF:000067">
    <property type="entry name" value="Integrin alpha M"/>
    <property type="match status" value="1"/>
</dbReference>
<dbReference type="SMART" id="SM00191">
    <property type="entry name" value="Int_alpha"/>
    <property type="match status" value="3"/>
</dbReference>
<evidence type="ECO:0000256" key="9">
    <source>
        <dbReference type="ARBA" id="ARBA00022989"/>
    </source>
</evidence>
<feature type="transmembrane region" description="Helical" evidence="16">
    <location>
        <begin position="990"/>
        <end position="1012"/>
    </location>
</feature>
<name>A0A3Q7MRX2_CALUR</name>
<proteinExistence type="inferred from homology"/>